<organism evidence="1 2">
    <name type="scientific">Splendidivirga corallicola</name>
    <dbReference type="NCBI Taxonomy" id="3051826"/>
    <lineage>
        <taxon>Bacteria</taxon>
        <taxon>Pseudomonadati</taxon>
        <taxon>Bacteroidota</taxon>
        <taxon>Cytophagia</taxon>
        <taxon>Cytophagales</taxon>
        <taxon>Splendidivirgaceae</taxon>
        <taxon>Splendidivirga</taxon>
    </lineage>
</organism>
<evidence type="ECO:0000313" key="1">
    <source>
        <dbReference type="EMBL" id="MDN5203943.1"/>
    </source>
</evidence>
<accession>A0ABT8KWG0</accession>
<dbReference type="RefSeq" id="WP_346753967.1">
    <property type="nucleotide sequence ID" value="NZ_JAUJEA010000009.1"/>
</dbReference>
<gene>
    <name evidence="1" type="ORF">QQ008_21300</name>
</gene>
<dbReference type="EMBL" id="JAUJEA010000009">
    <property type="protein sequence ID" value="MDN5203943.1"/>
    <property type="molecule type" value="Genomic_DNA"/>
</dbReference>
<proteinExistence type="predicted"/>
<name>A0ABT8KWG0_9BACT</name>
<sequence length="70" mass="7975">MRLIKYYTFEVGTEGNGYLRLELDDGTVIPSVPFPQQSNFAGVCSMLQHSRAFYENVNGQHKFISTNQKT</sequence>
<reference evidence="1" key="1">
    <citation type="submission" date="2023-06" db="EMBL/GenBank/DDBJ databases">
        <title>Genomic of Parafulvivirga corallium.</title>
        <authorList>
            <person name="Wang G."/>
        </authorList>
    </citation>
    <scope>NUCLEOTIDE SEQUENCE</scope>
    <source>
        <strain evidence="1">BMA10</strain>
    </source>
</reference>
<evidence type="ECO:0000313" key="2">
    <source>
        <dbReference type="Proteomes" id="UP001172082"/>
    </source>
</evidence>
<dbReference type="Proteomes" id="UP001172082">
    <property type="component" value="Unassembled WGS sequence"/>
</dbReference>
<keyword evidence="2" id="KW-1185">Reference proteome</keyword>
<comment type="caution">
    <text evidence="1">The sequence shown here is derived from an EMBL/GenBank/DDBJ whole genome shotgun (WGS) entry which is preliminary data.</text>
</comment>
<protein>
    <submittedName>
        <fullName evidence="1">Uncharacterized protein</fullName>
    </submittedName>
</protein>